<keyword evidence="4" id="KW-1185">Reference proteome</keyword>
<comment type="caution">
    <text evidence="3">The sequence shown here is derived from an EMBL/GenBank/DDBJ whole genome shotgun (WGS) entry which is preliminary data.</text>
</comment>
<evidence type="ECO:0000256" key="1">
    <source>
        <dbReference type="SAM" id="MobiDB-lite"/>
    </source>
</evidence>
<feature type="region of interest" description="Disordered" evidence="1">
    <location>
        <begin position="65"/>
        <end position="85"/>
    </location>
</feature>
<dbReference type="RefSeq" id="WP_074107338.1">
    <property type="nucleotide sequence ID" value="NZ_LVWI01000034.1"/>
</dbReference>
<accession>A0ABX3EPU1</accession>
<proteinExistence type="predicted"/>
<reference evidence="3 4" key="1">
    <citation type="submission" date="2016-03" db="EMBL/GenBank/DDBJ databases">
        <authorList>
            <person name="Sant'Anna F.H."/>
            <person name="Ambrosini A."/>
            <person name="Souza R."/>
            <person name="Bach E."/>
            <person name="Fernandes G."/>
            <person name="Balsanelli E."/>
            <person name="Baura V.A."/>
            <person name="Souza E.M."/>
            <person name="Passaglia L."/>
        </authorList>
    </citation>
    <scope>NUCLEOTIDE SEQUENCE [LARGE SCALE GENOMIC DNA]</scope>
    <source>
        <strain evidence="3 4">P26E</strain>
    </source>
</reference>
<dbReference type="Proteomes" id="UP000186058">
    <property type="component" value="Unassembled WGS sequence"/>
</dbReference>
<evidence type="ECO:0000313" key="4">
    <source>
        <dbReference type="Proteomes" id="UP000186058"/>
    </source>
</evidence>
<name>A0ABX3EPU1_9BACL</name>
<feature type="domain" description="PepSY" evidence="2">
    <location>
        <begin position="14"/>
        <end position="65"/>
    </location>
</feature>
<organism evidence="3 4">
    <name type="scientific">Paenibacillus helianthi</name>
    <dbReference type="NCBI Taxonomy" id="1349432"/>
    <lineage>
        <taxon>Bacteria</taxon>
        <taxon>Bacillati</taxon>
        <taxon>Bacillota</taxon>
        <taxon>Bacilli</taxon>
        <taxon>Bacillales</taxon>
        <taxon>Paenibacillaceae</taxon>
        <taxon>Paenibacillus</taxon>
    </lineage>
</organism>
<protein>
    <recommendedName>
        <fullName evidence="2">PepSY domain-containing protein</fullName>
    </recommendedName>
</protein>
<dbReference type="Gene3D" id="3.10.450.40">
    <property type="match status" value="1"/>
</dbReference>
<dbReference type="EMBL" id="LVWI01000034">
    <property type="protein sequence ID" value="OKP87741.1"/>
    <property type="molecule type" value="Genomic_DNA"/>
</dbReference>
<evidence type="ECO:0000313" key="3">
    <source>
        <dbReference type="EMBL" id="OKP87741.1"/>
    </source>
</evidence>
<evidence type="ECO:0000259" key="2">
    <source>
        <dbReference type="Pfam" id="PF03413"/>
    </source>
</evidence>
<feature type="compositionally biased region" description="Acidic residues" evidence="1">
    <location>
        <begin position="76"/>
        <end position="85"/>
    </location>
</feature>
<gene>
    <name evidence="3" type="ORF">A3844_10050</name>
</gene>
<dbReference type="Pfam" id="PF03413">
    <property type="entry name" value="PepSY"/>
    <property type="match status" value="1"/>
</dbReference>
<sequence>MEKQAEISKEKSNALALEQVKGTVNQTELEDENGAIVYSVEITNNKKEVTEVKVDAVTGKIVKVEKADASDSDSNQAEDTETADE</sequence>
<dbReference type="InterPro" id="IPR025711">
    <property type="entry name" value="PepSY"/>
</dbReference>